<proteinExistence type="predicted"/>
<dbReference type="AlphaFoldDB" id="A0A7S7NXT5"/>
<dbReference type="Proteomes" id="UP000593892">
    <property type="component" value="Chromosome"/>
</dbReference>
<accession>A0A7S7NXT5</accession>
<organism evidence="1 2">
    <name type="scientific">Paludibaculum fermentans</name>
    <dbReference type="NCBI Taxonomy" id="1473598"/>
    <lineage>
        <taxon>Bacteria</taxon>
        <taxon>Pseudomonadati</taxon>
        <taxon>Acidobacteriota</taxon>
        <taxon>Terriglobia</taxon>
        <taxon>Bryobacterales</taxon>
        <taxon>Bryobacteraceae</taxon>
        <taxon>Paludibaculum</taxon>
    </lineage>
</organism>
<dbReference type="KEGG" id="pfer:IRI77_14760"/>
<sequence length="143" mass="16149">MRKPKRYRVYLAWDQSIDNPLEGIGLLVSPAEEIELPLAGRIITAVSHSRAFVLVDDPAGLLQGSPQGEPLLRVMRARLFGREIIYAAPLGNPPKGWKLSGRTGRYVWGGSDVVSDISPRPIPLRWWVPEPARHRRKQRTKRP</sequence>
<name>A0A7S7NXT5_PALFE</name>
<evidence type="ECO:0000313" key="2">
    <source>
        <dbReference type="Proteomes" id="UP000593892"/>
    </source>
</evidence>
<reference evidence="1 2" key="1">
    <citation type="submission" date="2020-10" db="EMBL/GenBank/DDBJ databases">
        <title>Complete genome sequence of Paludibaculum fermentans P105T, a facultatively anaerobic acidobacterium capable of dissimilatory Fe(III) reduction.</title>
        <authorList>
            <person name="Dedysh S.N."/>
            <person name="Beletsky A.V."/>
            <person name="Kulichevskaya I.S."/>
            <person name="Mardanov A.V."/>
            <person name="Ravin N.V."/>
        </authorList>
    </citation>
    <scope>NUCLEOTIDE SEQUENCE [LARGE SCALE GENOMIC DNA]</scope>
    <source>
        <strain evidence="1 2">P105</strain>
    </source>
</reference>
<dbReference type="RefSeq" id="WP_194452808.1">
    <property type="nucleotide sequence ID" value="NZ_CP063849.1"/>
</dbReference>
<protein>
    <submittedName>
        <fullName evidence="1">Uncharacterized protein</fullName>
    </submittedName>
</protein>
<dbReference type="EMBL" id="CP063849">
    <property type="protein sequence ID" value="QOY91154.1"/>
    <property type="molecule type" value="Genomic_DNA"/>
</dbReference>
<evidence type="ECO:0000313" key="1">
    <source>
        <dbReference type="EMBL" id="QOY91154.1"/>
    </source>
</evidence>
<keyword evidence="2" id="KW-1185">Reference proteome</keyword>
<gene>
    <name evidence="1" type="ORF">IRI77_14760</name>
</gene>